<dbReference type="RefSeq" id="WP_173500845.1">
    <property type="nucleotide sequence ID" value="NZ_JABSOD010000006.1"/>
</dbReference>
<comment type="caution">
    <text evidence="3">The sequence shown here is derived from an EMBL/GenBank/DDBJ whole genome shotgun (WGS) entry which is preliminary data.</text>
</comment>
<keyword evidence="4" id="KW-1185">Reference proteome</keyword>
<feature type="compositionally biased region" description="Acidic residues" evidence="1">
    <location>
        <begin position="391"/>
        <end position="405"/>
    </location>
</feature>
<proteinExistence type="predicted"/>
<evidence type="ECO:0000256" key="2">
    <source>
        <dbReference type="SAM" id="Phobius"/>
    </source>
</evidence>
<feature type="compositionally biased region" description="Basic and acidic residues" evidence="1">
    <location>
        <begin position="406"/>
        <end position="417"/>
    </location>
</feature>
<accession>A0A7Y5AR92</accession>
<keyword evidence="2" id="KW-0472">Membrane</keyword>
<feature type="transmembrane region" description="Helical" evidence="2">
    <location>
        <begin position="38"/>
        <end position="59"/>
    </location>
</feature>
<keyword evidence="2" id="KW-1133">Transmembrane helix</keyword>
<protein>
    <submittedName>
        <fullName evidence="3">Uncharacterized protein</fullName>
    </submittedName>
</protein>
<dbReference type="Proteomes" id="UP000523161">
    <property type="component" value="Unassembled WGS sequence"/>
</dbReference>
<organism evidence="3 4">
    <name type="scientific">Rheinheimera lutimaris</name>
    <dbReference type="NCBI Taxonomy" id="2740584"/>
    <lineage>
        <taxon>Bacteria</taxon>
        <taxon>Pseudomonadati</taxon>
        <taxon>Pseudomonadota</taxon>
        <taxon>Gammaproteobacteria</taxon>
        <taxon>Chromatiales</taxon>
        <taxon>Chromatiaceae</taxon>
        <taxon>Rheinheimera</taxon>
    </lineage>
</organism>
<feature type="region of interest" description="Disordered" evidence="1">
    <location>
        <begin position="473"/>
        <end position="492"/>
    </location>
</feature>
<evidence type="ECO:0000313" key="3">
    <source>
        <dbReference type="EMBL" id="NRQ42609.1"/>
    </source>
</evidence>
<dbReference type="EMBL" id="JABSOD010000006">
    <property type="protein sequence ID" value="NRQ42609.1"/>
    <property type="molecule type" value="Genomic_DNA"/>
</dbReference>
<evidence type="ECO:0000256" key="1">
    <source>
        <dbReference type="SAM" id="MobiDB-lite"/>
    </source>
</evidence>
<reference evidence="3 4" key="1">
    <citation type="submission" date="2020-06" db="EMBL/GenBank/DDBJ databases">
        <title>Rheinheimera sp. nov., a marine bacterium isolated from coastal.</title>
        <authorList>
            <person name="Yu Q."/>
            <person name="Qi Y."/>
            <person name="Pu J."/>
        </authorList>
    </citation>
    <scope>NUCLEOTIDE SEQUENCE [LARGE SCALE GENOMIC DNA]</scope>
    <source>
        <strain evidence="3 4">YQF-2</strain>
    </source>
</reference>
<gene>
    <name evidence="3" type="ORF">HRH59_08475</name>
</gene>
<feature type="region of interest" description="Disordered" evidence="1">
    <location>
        <begin position="383"/>
        <end position="417"/>
    </location>
</feature>
<dbReference type="AlphaFoldDB" id="A0A7Y5AR92"/>
<sequence length="593" mass="64822">MNVSSEVLVHEIKRLSAAIYRRLIAWLLYLVKHPVKIIVFIIKAYLLLMLFAFFLAFSFGSFAQEAPPPACTEGGQWIPELQGCGIVKPEQACKVTNVRGPTTSGPYTQVDRPTVSSYNNYISSFSYGDPSVTPTCPGTAQFGNYTSDLEFTCSDPGSFVVPFEITRHNTLKVRQLPQWAQQCDPMTTTSTSTNAFSVPITARITVILSDDVECEAPYPLEGQAGSNTYCYYVPQEPCDCSELNGEGSYTYQSFLASPDAYSQENPPQCLSVRDSADPSIPSCDCQILATRWFSQIANVNGVEMVRWQPLPGLNGGESGVFTGAACGEEESTTPPAEKENCVTMKNGQKLCVAKKAEKCITLDGVQQCEAGCGTINGEFMCAESDQPGAPDPDEPDVEPDDEVEDPDKTTEQMTKQDYKDVNKGIETRLDLLAQLMERQTGQTTVGGAANGSKIDATNRMLGSIDGKLSELIAQGEGGEDGGDDSNPQPDYSTDALEEFVNPNDWEQRNFGTVLQASVERMQQAPVFTAVESFFDVSITGTCPTWQTNVSLFGASLDINIDQFCSPEMTNIWLIIRAVLLLVFSYYAFREAIL</sequence>
<keyword evidence="2" id="KW-0812">Transmembrane</keyword>
<evidence type="ECO:0000313" key="4">
    <source>
        <dbReference type="Proteomes" id="UP000523161"/>
    </source>
</evidence>
<feature type="transmembrane region" description="Helical" evidence="2">
    <location>
        <begin position="571"/>
        <end position="588"/>
    </location>
</feature>
<name>A0A7Y5AR92_9GAMM</name>